<sequence>MGKRSKMIDMAMIQNLELALDQEPPAFLSRLLAFIQDYGIEDMPVLVWQCRPCEEAEIEVLGPPFLDVLPSGAVASTRTEGWCGFRSTHKPVPVFAGLSSAEPAGAPGWASELHTDGHLIAGLWDFSHASPAPGHGHCITGSHAEAFLDFAQFAERVARLVAPQGRFQMTATLVHAANLRFRWSDEIQHPAPRQVLREVLQWRVRSGPVSELRAIGARMANDFRRAYGI</sequence>
<accession>A0A848FH03</accession>
<dbReference type="AlphaFoldDB" id="A0A848FH03"/>
<evidence type="ECO:0000313" key="2">
    <source>
        <dbReference type="Proteomes" id="UP000574067"/>
    </source>
</evidence>
<proteinExistence type="predicted"/>
<protein>
    <submittedName>
        <fullName evidence="1">Uncharacterized protein</fullName>
    </submittedName>
</protein>
<dbReference type="Proteomes" id="UP000574067">
    <property type="component" value="Unassembled WGS sequence"/>
</dbReference>
<keyword evidence="2" id="KW-1185">Reference proteome</keyword>
<name>A0A848FH03_9BURK</name>
<organism evidence="1 2">
    <name type="scientific">Azohydromonas caseinilytica</name>
    <dbReference type="NCBI Taxonomy" id="2728836"/>
    <lineage>
        <taxon>Bacteria</taxon>
        <taxon>Pseudomonadati</taxon>
        <taxon>Pseudomonadota</taxon>
        <taxon>Betaproteobacteria</taxon>
        <taxon>Burkholderiales</taxon>
        <taxon>Sphaerotilaceae</taxon>
        <taxon>Azohydromonas</taxon>
    </lineage>
</organism>
<dbReference type="RefSeq" id="WP_169163638.1">
    <property type="nucleotide sequence ID" value="NZ_JABBFW010000039.1"/>
</dbReference>
<reference evidence="1 2" key="1">
    <citation type="submission" date="2020-04" db="EMBL/GenBank/DDBJ databases">
        <title>Azohydromonas sp. isolated from soil.</title>
        <authorList>
            <person name="Dahal R.H."/>
        </authorList>
    </citation>
    <scope>NUCLEOTIDE SEQUENCE [LARGE SCALE GENOMIC DNA]</scope>
    <source>
        <strain evidence="1 2">G-1-1-14</strain>
    </source>
</reference>
<dbReference type="EMBL" id="JABBFW010000039">
    <property type="protein sequence ID" value="NML18748.1"/>
    <property type="molecule type" value="Genomic_DNA"/>
</dbReference>
<gene>
    <name evidence="1" type="ORF">HHL10_27645</name>
</gene>
<evidence type="ECO:0000313" key="1">
    <source>
        <dbReference type="EMBL" id="NML18748.1"/>
    </source>
</evidence>
<comment type="caution">
    <text evidence="1">The sequence shown here is derived from an EMBL/GenBank/DDBJ whole genome shotgun (WGS) entry which is preliminary data.</text>
</comment>